<evidence type="ECO:0000313" key="2">
    <source>
        <dbReference type="Proteomes" id="UP000599312"/>
    </source>
</evidence>
<keyword evidence="2" id="KW-1185">Reference proteome</keyword>
<dbReference type="AlphaFoldDB" id="A0A931BRF2"/>
<evidence type="ECO:0000313" key="1">
    <source>
        <dbReference type="EMBL" id="MBF9234673.1"/>
    </source>
</evidence>
<dbReference type="RefSeq" id="WP_196272655.1">
    <property type="nucleotide sequence ID" value="NZ_JADQDO010000007.1"/>
</dbReference>
<dbReference type="EMBL" id="JADQDO010000007">
    <property type="protein sequence ID" value="MBF9234673.1"/>
    <property type="molecule type" value="Genomic_DNA"/>
</dbReference>
<name>A0A931BRF2_9HYPH</name>
<dbReference type="Proteomes" id="UP000599312">
    <property type="component" value="Unassembled WGS sequence"/>
</dbReference>
<comment type="caution">
    <text evidence="1">The sequence shown here is derived from an EMBL/GenBank/DDBJ whole genome shotgun (WGS) entry which is preliminary data.</text>
</comment>
<accession>A0A931BRF2</accession>
<gene>
    <name evidence="1" type="ORF">I2H38_14960</name>
</gene>
<protein>
    <submittedName>
        <fullName evidence="1">Uncharacterized protein</fullName>
    </submittedName>
</protein>
<organism evidence="1 2">
    <name type="scientific">Microvirga alba</name>
    <dbReference type="NCBI Taxonomy" id="2791025"/>
    <lineage>
        <taxon>Bacteria</taxon>
        <taxon>Pseudomonadati</taxon>
        <taxon>Pseudomonadota</taxon>
        <taxon>Alphaproteobacteria</taxon>
        <taxon>Hyphomicrobiales</taxon>
        <taxon>Methylobacteriaceae</taxon>
        <taxon>Microvirga</taxon>
    </lineage>
</organism>
<sequence>MSPEDIVTEYKALNKGDAEAALLALAYDAVEALGRQAGQVSRYYAACSKAYLREKARDEGPVRIDAPADPITDDWIRTGVGP</sequence>
<proteinExistence type="predicted"/>
<reference evidence="1" key="1">
    <citation type="submission" date="2020-11" db="EMBL/GenBank/DDBJ databases">
        <authorList>
            <person name="Kim M.K."/>
        </authorList>
    </citation>
    <scope>NUCLEOTIDE SEQUENCE</scope>
    <source>
        <strain evidence="1">BT350</strain>
    </source>
</reference>